<evidence type="ECO:0000259" key="8">
    <source>
        <dbReference type="PROSITE" id="PS50011"/>
    </source>
</evidence>
<comment type="caution">
    <text evidence="9">The sequence shown here is derived from an EMBL/GenBank/DDBJ whole genome shotgun (WGS) entry which is preliminary data.</text>
</comment>
<protein>
    <recommendedName>
        <fullName evidence="8">Protein kinase domain-containing protein</fullName>
    </recommendedName>
</protein>
<evidence type="ECO:0000256" key="5">
    <source>
        <dbReference type="ARBA" id="ARBA00022989"/>
    </source>
</evidence>
<evidence type="ECO:0000313" key="9">
    <source>
        <dbReference type="EMBL" id="PHT28234.1"/>
    </source>
</evidence>
<feature type="transmembrane region" description="Helical" evidence="7">
    <location>
        <begin position="272"/>
        <end position="294"/>
    </location>
</feature>
<dbReference type="InterPro" id="IPR051809">
    <property type="entry name" value="Plant_receptor-like_S/T_kinase"/>
</dbReference>
<comment type="subcellular location">
    <subcellularLocation>
        <location evidence="1">Membrane</location>
    </subcellularLocation>
</comment>
<keyword evidence="3 7" id="KW-0812">Transmembrane</keyword>
<dbReference type="PANTHER" id="PTHR27008">
    <property type="entry name" value="OS04G0122200 PROTEIN"/>
    <property type="match status" value="1"/>
</dbReference>
<dbReference type="Pfam" id="PF07714">
    <property type="entry name" value="PK_Tyr_Ser-Thr"/>
    <property type="match status" value="1"/>
</dbReference>
<keyword evidence="2" id="KW-0433">Leucine-rich repeat</keyword>
<keyword evidence="6 7" id="KW-0472">Membrane</keyword>
<gene>
    <name evidence="9" type="ORF">CQW23_32171</name>
</gene>
<keyword evidence="4" id="KW-0677">Repeat</keyword>
<dbReference type="InterPro" id="IPR001245">
    <property type="entry name" value="Ser-Thr/Tyr_kinase_cat_dom"/>
</dbReference>
<dbReference type="InterPro" id="IPR000719">
    <property type="entry name" value="Prot_kinase_dom"/>
</dbReference>
<evidence type="ECO:0000256" key="6">
    <source>
        <dbReference type="ARBA" id="ARBA00023136"/>
    </source>
</evidence>
<evidence type="ECO:0000256" key="4">
    <source>
        <dbReference type="ARBA" id="ARBA00022737"/>
    </source>
</evidence>
<organism evidence="9 10">
    <name type="scientific">Capsicum baccatum</name>
    <name type="common">Peruvian pepper</name>
    <dbReference type="NCBI Taxonomy" id="33114"/>
    <lineage>
        <taxon>Eukaryota</taxon>
        <taxon>Viridiplantae</taxon>
        <taxon>Streptophyta</taxon>
        <taxon>Embryophyta</taxon>
        <taxon>Tracheophyta</taxon>
        <taxon>Spermatophyta</taxon>
        <taxon>Magnoliopsida</taxon>
        <taxon>eudicotyledons</taxon>
        <taxon>Gunneridae</taxon>
        <taxon>Pentapetalae</taxon>
        <taxon>asterids</taxon>
        <taxon>lamiids</taxon>
        <taxon>Solanales</taxon>
        <taxon>Solanaceae</taxon>
        <taxon>Solanoideae</taxon>
        <taxon>Capsiceae</taxon>
        <taxon>Capsicum</taxon>
    </lineage>
</organism>
<dbReference type="Pfam" id="PF00560">
    <property type="entry name" value="LRR_1"/>
    <property type="match status" value="2"/>
</dbReference>
<dbReference type="InterPro" id="IPR011009">
    <property type="entry name" value="Kinase-like_dom_sf"/>
</dbReference>
<reference evidence="10" key="2">
    <citation type="journal article" date="2017" name="J. Anim. Genet.">
        <title>Multiple reference genome sequences of hot pepper reveal the massive evolution of plant disease resistance genes by retroduplication.</title>
        <authorList>
            <person name="Kim S."/>
            <person name="Park J."/>
            <person name="Yeom S.-I."/>
            <person name="Kim Y.-M."/>
            <person name="Seo E."/>
            <person name="Kim K.-T."/>
            <person name="Kim M.-S."/>
            <person name="Lee J.M."/>
            <person name="Cheong K."/>
            <person name="Shin H.-S."/>
            <person name="Kim S.-B."/>
            <person name="Han K."/>
            <person name="Lee J."/>
            <person name="Park M."/>
            <person name="Lee H.-A."/>
            <person name="Lee H.-Y."/>
            <person name="Lee Y."/>
            <person name="Oh S."/>
            <person name="Lee J.H."/>
            <person name="Choi E."/>
            <person name="Choi E."/>
            <person name="Lee S.E."/>
            <person name="Jeon J."/>
            <person name="Kim H."/>
            <person name="Choi G."/>
            <person name="Song H."/>
            <person name="Lee J."/>
            <person name="Lee S.-C."/>
            <person name="Kwon J.-K."/>
            <person name="Lee H.-Y."/>
            <person name="Koo N."/>
            <person name="Hong Y."/>
            <person name="Kim R.W."/>
            <person name="Kang W.-H."/>
            <person name="Huh J.H."/>
            <person name="Kang B.-C."/>
            <person name="Yang T.-J."/>
            <person name="Lee Y.-H."/>
            <person name="Bennetzen J.L."/>
            <person name="Choi D."/>
        </authorList>
    </citation>
    <scope>NUCLEOTIDE SEQUENCE [LARGE SCALE GENOMIC DNA]</scope>
    <source>
        <strain evidence="10">cv. PBC81</strain>
    </source>
</reference>
<reference evidence="9 10" key="1">
    <citation type="journal article" date="2017" name="Genome Biol.">
        <title>New reference genome sequences of hot pepper reveal the massive evolution of plant disease-resistance genes by retroduplication.</title>
        <authorList>
            <person name="Kim S."/>
            <person name="Park J."/>
            <person name="Yeom S.I."/>
            <person name="Kim Y.M."/>
            <person name="Seo E."/>
            <person name="Kim K.T."/>
            <person name="Kim M.S."/>
            <person name="Lee J.M."/>
            <person name="Cheong K."/>
            <person name="Shin H.S."/>
            <person name="Kim S.B."/>
            <person name="Han K."/>
            <person name="Lee J."/>
            <person name="Park M."/>
            <person name="Lee H.A."/>
            <person name="Lee H.Y."/>
            <person name="Lee Y."/>
            <person name="Oh S."/>
            <person name="Lee J.H."/>
            <person name="Choi E."/>
            <person name="Choi E."/>
            <person name="Lee S.E."/>
            <person name="Jeon J."/>
            <person name="Kim H."/>
            <person name="Choi G."/>
            <person name="Song H."/>
            <person name="Lee J."/>
            <person name="Lee S.C."/>
            <person name="Kwon J.K."/>
            <person name="Lee H.Y."/>
            <person name="Koo N."/>
            <person name="Hong Y."/>
            <person name="Kim R.W."/>
            <person name="Kang W.H."/>
            <person name="Huh J.H."/>
            <person name="Kang B.C."/>
            <person name="Yang T.J."/>
            <person name="Lee Y.H."/>
            <person name="Bennetzen J.L."/>
            <person name="Choi D."/>
        </authorList>
    </citation>
    <scope>NUCLEOTIDE SEQUENCE [LARGE SCALE GENOMIC DNA]</scope>
    <source>
        <strain evidence="10">cv. PBC81</strain>
    </source>
</reference>
<proteinExistence type="predicted"/>
<dbReference type="Gene3D" id="3.30.200.20">
    <property type="entry name" value="Phosphorylase Kinase, domain 1"/>
    <property type="match status" value="1"/>
</dbReference>
<dbReference type="Proteomes" id="UP000224567">
    <property type="component" value="Unassembled WGS sequence"/>
</dbReference>
<dbReference type="InterPro" id="IPR001611">
    <property type="entry name" value="Leu-rich_rpt"/>
</dbReference>
<feature type="domain" description="Protein kinase" evidence="8">
    <location>
        <begin position="329"/>
        <end position="456"/>
    </location>
</feature>
<accession>A0A2G2V5I0</accession>
<evidence type="ECO:0000256" key="2">
    <source>
        <dbReference type="ARBA" id="ARBA00022614"/>
    </source>
</evidence>
<dbReference type="PANTHER" id="PTHR27008:SF585">
    <property type="entry name" value="PROTEIN KINASE DOMAIN-CONTAINING PROTEIN"/>
    <property type="match status" value="1"/>
</dbReference>
<sequence length="456" mass="50974">MLLQTTYQDKATQTDIIEDDALEKIFKNLTTLLMKVNSMGNEIEKLKTNEDKLKSIATNQLTQQCAELCRSEDIKIPELEGDVGALPKTHNVYQSTFAGSTGDAICKLQRLDVLDLTQNQFSGFLTNCLGNVTSLGEIYLGSNILSSNIPPSLGNLKDLVVLDLSSNNMVGSLSPEIGNLKAATLIDMSMNQFSNEIPREIGGLQNLVNLSLRHNKLQGAIPDTVSNMVGGPFKNLSSQFFTDNEALCGSSRFSVPSCPTSSKHKSNRKKLLVPYPFLALAILFVPIIFVFVWIRYKRGKRAPQQDDSLSTKKRERIPYYELLQPRDDLSDGNLIGSGRFCSVYKGILNNGIFIVVKVFNLQQDEAFKSFDTECEVLHSLRHRNRVKVITSCSNLDFKALVLEYMPNGSLEKYLYLHNYFLNTRQSLSIMIDVACALEYLRHGCSSPVIHCDRSET</sequence>
<keyword evidence="5 7" id="KW-1133">Transmembrane helix</keyword>
<dbReference type="FunFam" id="3.80.10.10:FF:000383">
    <property type="entry name" value="Leucine-rich repeat receptor protein kinase EMS1"/>
    <property type="match status" value="1"/>
</dbReference>
<dbReference type="Gene3D" id="1.10.510.10">
    <property type="entry name" value="Transferase(Phosphotransferase) domain 1"/>
    <property type="match status" value="1"/>
</dbReference>
<evidence type="ECO:0000256" key="3">
    <source>
        <dbReference type="ARBA" id="ARBA00022692"/>
    </source>
</evidence>
<dbReference type="SUPFAM" id="SSF56112">
    <property type="entry name" value="Protein kinase-like (PK-like)"/>
    <property type="match status" value="1"/>
</dbReference>
<dbReference type="PROSITE" id="PS50011">
    <property type="entry name" value="PROTEIN_KINASE_DOM"/>
    <property type="match status" value="1"/>
</dbReference>
<evidence type="ECO:0000256" key="7">
    <source>
        <dbReference type="SAM" id="Phobius"/>
    </source>
</evidence>
<evidence type="ECO:0000256" key="1">
    <source>
        <dbReference type="ARBA" id="ARBA00004370"/>
    </source>
</evidence>
<dbReference type="GO" id="GO:0005524">
    <property type="term" value="F:ATP binding"/>
    <property type="evidence" value="ECO:0007669"/>
    <property type="project" value="InterPro"/>
</dbReference>
<dbReference type="GO" id="GO:0016020">
    <property type="term" value="C:membrane"/>
    <property type="evidence" value="ECO:0007669"/>
    <property type="project" value="UniProtKB-SubCell"/>
</dbReference>
<dbReference type="EMBL" id="MLFT02000247">
    <property type="protein sequence ID" value="PHT28234.1"/>
    <property type="molecule type" value="Genomic_DNA"/>
</dbReference>
<dbReference type="AlphaFoldDB" id="A0A2G2V5I0"/>
<dbReference type="OrthoDB" id="676979at2759"/>
<evidence type="ECO:0000313" key="10">
    <source>
        <dbReference type="Proteomes" id="UP000224567"/>
    </source>
</evidence>
<dbReference type="SUPFAM" id="SSF52058">
    <property type="entry name" value="L domain-like"/>
    <property type="match status" value="1"/>
</dbReference>
<dbReference type="InterPro" id="IPR032675">
    <property type="entry name" value="LRR_dom_sf"/>
</dbReference>
<keyword evidence="10" id="KW-1185">Reference proteome</keyword>
<dbReference type="Gene3D" id="3.80.10.10">
    <property type="entry name" value="Ribonuclease Inhibitor"/>
    <property type="match status" value="1"/>
</dbReference>
<dbReference type="GO" id="GO:0004672">
    <property type="term" value="F:protein kinase activity"/>
    <property type="evidence" value="ECO:0007669"/>
    <property type="project" value="InterPro"/>
</dbReference>
<name>A0A2G2V5I0_CAPBA</name>